<reference evidence="3 4" key="1">
    <citation type="journal article" date="2024" name="BMC Genomics">
        <title>De novo assembly and annotation of Popillia japonica's genome with initial clues to its potential as an invasive pest.</title>
        <authorList>
            <person name="Cucini C."/>
            <person name="Boschi S."/>
            <person name="Funari R."/>
            <person name="Cardaioli E."/>
            <person name="Iannotti N."/>
            <person name="Marturano G."/>
            <person name="Paoli F."/>
            <person name="Bruttini M."/>
            <person name="Carapelli A."/>
            <person name="Frati F."/>
            <person name="Nardi F."/>
        </authorList>
    </citation>
    <scope>NUCLEOTIDE SEQUENCE [LARGE SCALE GENOMIC DNA]</scope>
    <source>
        <strain evidence="3">DMR45628</strain>
    </source>
</reference>
<evidence type="ECO:0000313" key="4">
    <source>
        <dbReference type="Proteomes" id="UP001458880"/>
    </source>
</evidence>
<name>A0AAW1LUS3_POPJA</name>
<evidence type="ECO:0000256" key="1">
    <source>
        <dbReference type="SAM" id="Coils"/>
    </source>
</evidence>
<protein>
    <submittedName>
        <fullName evidence="3">Uncharacterized protein</fullName>
    </submittedName>
</protein>
<accession>A0AAW1LUS3</accession>
<feature type="region of interest" description="Disordered" evidence="2">
    <location>
        <begin position="795"/>
        <end position="820"/>
    </location>
</feature>
<feature type="coiled-coil region" evidence="1">
    <location>
        <begin position="351"/>
        <end position="385"/>
    </location>
</feature>
<dbReference type="EMBL" id="JASPKY010000095">
    <property type="protein sequence ID" value="KAK9737799.1"/>
    <property type="molecule type" value="Genomic_DNA"/>
</dbReference>
<proteinExistence type="predicted"/>
<dbReference type="Proteomes" id="UP001458880">
    <property type="component" value="Unassembled WGS sequence"/>
</dbReference>
<dbReference type="AlphaFoldDB" id="A0AAW1LUS3"/>
<keyword evidence="1" id="KW-0175">Coiled coil</keyword>
<sequence length="948" mass="110965">MKTKEFMVNSNLNTIGSKWDLHEIEPEIMQTNVFKALRRSGWRQVPWKRHVVLSFDTVSCKYLNPKLCEKQFVRLPPVILLFAIQIVNTRKFQPIGRVFCQKSVLPSTIATCIKSFIRDLMRCEYFVIATVCRPVLFFRKVIESLVEVLYSLDSRVDAHVYKVEFLKIVHFYDPITMIEQVFLLLLKYSITYKQQEKELLATYSDCKKVIVMSTERDIIDDVFKHSNNIICAVRLFSTTFYRILQSCITEGKLKDTGTAEFIAFFDMLFDTLHGDLTELTLKLNRKPLTTLSSHRKIWNKFLIILPTMKVLTLPGELVPGYGCMAKNAVTNLVDETQFYEVINTFPKSEVSVDADRAKKNLLQRINELEIESEKLSEDFEENDEDNLKNVQVQYYEHLDYKEDEFEDKTDTDFHVNIANLNNEIKDKFEVRYEEIPQGIAGSATDKPINLEEYSKKLYFVLKDSECMNVTSFHDYGVTESFKSNNFNRYISEDIDEETIMMQDYEDCAEFVIRHFGVYLDYLEYFIDETCMYKRTNCIKIVLEEEAVEYNCEEYVFTEGDYIDETQIAYSNETIIIGEPLDRYADLRTQPLLVDDRMTTHQLTTSVEKGTSMDDLPNDESHGANMLFDDYISDKYFNVPTVETIFDILTYISRRLTADKNYTDTITDIVNYVNRFIIPPESKLKICSYNVKQQATAIYDVIVRMLTMLALSRTTEEEQKNAYTKAVSIRVQLHTFAAKYENVQVQEKKKAAIHSVPCFFTSDNMEACAKDNEIRTKEYDVHINFNQFHEHMESRNFKIDKESKESKDDSPMEVDSEDEKVVSNTTYVNDDKSNEFEPYVFDAWQISINGAKKLFELNDDKSNEFEPYVFDAWQISINGAKKLFEFLQKKRFTSLDMNSLNIDHLRQIIYNFRTDHGITIENNYHIKIMFIDPDVVTHVFETDDAIILD</sequence>
<evidence type="ECO:0000313" key="3">
    <source>
        <dbReference type="EMBL" id="KAK9737799.1"/>
    </source>
</evidence>
<comment type="caution">
    <text evidence="3">The sequence shown here is derived from an EMBL/GenBank/DDBJ whole genome shotgun (WGS) entry which is preliminary data.</text>
</comment>
<gene>
    <name evidence="3" type="ORF">QE152_g10409</name>
</gene>
<feature type="compositionally biased region" description="Basic and acidic residues" evidence="2">
    <location>
        <begin position="795"/>
        <end position="809"/>
    </location>
</feature>
<evidence type="ECO:0000256" key="2">
    <source>
        <dbReference type="SAM" id="MobiDB-lite"/>
    </source>
</evidence>
<keyword evidence="4" id="KW-1185">Reference proteome</keyword>
<organism evidence="3 4">
    <name type="scientific">Popillia japonica</name>
    <name type="common">Japanese beetle</name>
    <dbReference type="NCBI Taxonomy" id="7064"/>
    <lineage>
        <taxon>Eukaryota</taxon>
        <taxon>Metazoa</taxon>
        <taxon>Ecdysozoa</taxon>
        <taxon>Arthropoda</taxon>
        <taxon>Hexapoda</taxon>
        <taxon>Insecta</taxon>
        <taxon>Pterygota</taxon>
        <taxon>Neoptera</taxon>
        <taxon>Endopterygota</taxon>
        <taxon>Coleoptera</taxon>
        <taxon>Polyphaga</taxon>
        <taxon>Scarabaeiformia</taxon>
        <taxon>Scarabaeidae</taxon>
        <taxon>Rutelinae</taxon>
        <taxon>Popillia</taxon>
    </lineage>
</organism>